<accession>A0ABT3WLP6</accession>
<dbReference type="RefSeq" id="WP_266137683.1">
    <property type="nucleotide sequence ID" value="NZ_JANIDX010000004.1"/>
</dbReference>
<dbReference type="EMBL" id="JANIDX010000004">
    <property type="protein sequence ID" value="MCX5619823.1"/>
    <property type="molecule type" value="Genomic_DNA"/>
</dbReference>
<proteinExistence type="predicted"/>
<dbReference type="Pfam" id="PF06347">
    <property type="entry name" value="SH3_4"/>
    <property type="match status" value="2"/>
</dbReference>
<evidence type="ECO:0000313" key="3">
    <source>
        <dbReference type="Proteomes" id="UP001165575"/>
    </source>
</evidence>
<keyword evidence="3" id="KW-1185">Reference proteome</keyword>
<feature type="compositionally biased region" description="Basic residues" evidence="1">
    <location>
        <begin position="43"/>
        <end position="54"/>
    </location>
</feature>
<evidence type="ECO:0000256" key="1">
    <source>
        <dbReference type="SAM" id="MobiDB-lite"/>
    </source>
</evidence>
<feature type="compositionally biased region" description="Low complexity" evidence="1">
    <location>
        <begin position="97"/>
        <end position="110"/>
    </location>
</feature>
<organism evidence="2 3">
    <name type="scientific">Bombella pollinis</name>
    <dbReference type="NCBI Taxonomy" id="2967337"/>
    <lineage>
        <taxon>Bacteria</taxon>
        <taxon>Pseudomonadati</taxon>
        <taxon>Pseudomonadota</taxon>
        <taxon>Alphaproteobacteria</taxon>
        <taxon>Acetobacterales</taxon>
        <taxon>Acetobacteraceae</taxon>
        <taxon>Bombella</taxon>
    </lineage>
</organism>
<reference evidence="2 3" key="1">
    <citation type="submission" date="2022-07" db="EMBL/GenBank/DDBJ databases">
        <title>Bombella genomes.</title>
        <authorList>
            <person name="Harer L."/>
            <person name="Styblova S."/>
            <person name="Ehrmann M."/>
        </authorList>
    </citation>
    <scope>NUCLEOTIDE SEQUENCE [LARGE SCALE GENOMIC DNA]</scope>
    <source>
        <strain evidence="2 3">TMW 2.2556</strain>
    </source>
</reference>
<dbReference type="Gene3D" id="2.30.30.40">
    <property type="entry name" value="SH3 Domains"/>
    <property type="match status" value="1"/>
</dbReference>
<name>A0ABT3WLP6_9PROT</name>
<feature type="compositionally biased region" description="Low complexity" evidence="1">
    <location>
        <begin position="68"/>
        <end position="78"/>
    </location>
</feature>
<protein>
    <submittedName>
        <fullName evidence="2">SH3 domain-containing protein</fullName>
    </submittedName>
</protein>
<dbReference type="Proteomes" id="UP001165575">
    <property type="component" value="Unassembled WGS sequence"/>
</dbReference>
<gene>
    <name evidence="2" type="ORF">NQF89_05220</name>
</gene>
<evidence type="ECO:0000313" key="2">
    <source>
        <dbReference type="EMBL" id="MCX5619823.1"/>
    </source>
</evidence>
<sequence length="299" mass="32421">MRVFVPFSHRLFKQGVVPFAVMALSLGGPAYGVGQEQDESQKNHRVHHHGKHHAGAQAHAKEVKAAKAKAGAGKGSPHAAKHGGGAARNRALERKAAAAAAAASAAKAAHPAPPAVPDNVGTETKLPLPRFASMRADRVYMRRGPGERYPIDWVYHRRGYPVKIEREFGVWRLVEDSDGQKGWVHQVTLHSSRSFLIPGSSSYDGDASKVSITGHADSRIVTYRSAGEVARGQNRDVPLMSSEKPDQKIVALLEPGTVGTIKACPQGLSWCHVTVRGYDGWVERRLLWGLLPDEIIQPD</sequence>
<comment type="caution">
    <text evidence="2">The sequence shown here is derived from an EMBL/GenBank/DDBJ whole genome shotgun (WGS) entry which is preliminary data.</text>
</comment>
<dbReference type="InterPro" id="IPR010466">
    <property type="entry name" value="DUF1058"/>
</dbReference>
<feature type="region of interest" description="Disordered" evidence="1">
    <location>
        <begin position="33"/>
        <end position="123"/>
    </location>
</feature>